<dbReference type="AlphaFoldDB" id="A0A4V5NX77"/>
<gene>
    <name evidence="1" type="ORF">FA046_12340</name>
</gene>
<reference evidence="1 2" key="1">
    <citation type="submission" date="2019-04" db="EMBL/GenBank/DDBJ databases">
        <title>Pedobacter sp. AR-3-17 sp. nov., isolated from Arctic soil.</title>
        <authorList>
            <person name="Dahal R.H."/>
            <person name="Kim D.-U."/>
        </authorList>
    </citation>
    <scope>NUCLEOTIDE SEQUENCE [LARGE SCALE GENOMIC DNA]</scope>
    <source>
        <strain evidence="1 2">AR-3-17</strain>
    </source>
</reference>
<keyword evidence="2" id="KW-1185">Reference proteome</keyword>
<protein>
    <submittedName>
        <fullName evidence="1">Uncharacterized protein</fullName>
    </submittedName>
</protein>
<dbReference type="OrthoDB" id="798526at2"/>
<dbReference type="Proteomes" id="UP000308181">
    <property type="component" value="Unassembled WGS sequence"/>
</dbReference>
<evidence type="ECO:0000313" key="2">
    <source>
        <dbReference type="Proteomes" id="UP000308181"/>
    </source>
</evidence>
<dbReference type="RefSeq" id="WP_136826824.1">
    <property type="nucleotide sequence ID" value="NZ_SWBP01000004.1"/>
</dbReference>
<evidence type="ECO:0000313" key="1">
    <source>
        <dbReference type="EMBL" id="TKB96860.1"/>
    </source>
</evidence>
<sequence>MAKIKKIEVQQPETIDIANILSQEVEVGSTQPVFDFPDTENPDPEFDFPDKVIDENEVTEKGTPIDDTEYSQETLYLNPRDTAESIVGCLDGLQSFGIPMLLKSKLFTAKESEILDSIDTTGATLYHENSPEKKLLNRYLKYLTVVDKIPFTSDETRRLVDGTTRYVKVTNMKMTPLTGLLLAFGDVTAKRFTLFNSID</sequence>
<accession>A0A4V5NX77</accession>
<comment type="caution">
    <text evidence="1">The sequence shown here is derived from an EMBL/GenBank/DDBJ whole genome shotgun (WGS) entry which is preliminary data.</text>
</comment>
<proteinExistence type="predicted"/>
<dbReference type="EMBL" id="SWBP01000004">
    <property type="protein sequence ID" value="TKB96860.1"/>
    <property type="molecule type" value="Genomic_DNA"/>
</dbReference>
<name>A0A4V5NX77_9SPHI</name>
<organism evidence="1 2">
    <name type="scientific">Pedobacter cryophilus</name>
    <dbReference type="NCBI Taxonomy" id="2571271"/>
    <lineage>
        <taxon>Bacteria</taxon>
        <taxon>Pseudomonadati</taxon>
        <taxon>Bacteroidota</taxon>
        <taxon>Sphingobacteriia</taxon>
        <taxon>Sphingobacteriales</taxon>
        <taxon>Sphingobacteriaceae</taxon>
        <taxon>Pedobacter</taxon>
    </lineage>
</organism>